<protein>
    <submittedName>
        <fullName evidence="2">ABC-2 type transport system permease protein</fullName>
    </submittedName>
</protein>
<name>A0A2A9EZ71_9MICO</name>
<dbReference type="OrthoDB" id="3819831at2"/>
<comment type="caution">
    <text evidence="2">The sequence shown here is derived from an EMBL/GenBank/DDBJ whole genome shotgun (WGS) entry which is preliminary data.</text>
</comment>
<proteinExistence type="predicted"/>
<dbReference type="GO" id="GO:0005886">
    <property type="term" value="C:plasma membrane"/>
    <property type="evidence" value="ECO:0007669"/>
    <property type="project" value="UniProtKB-SubCell"/>
</dbReference>
<evidence type="ECO:0000256" key="1">
    <source>
        <dbReference type="SAM" id="Phobius"/>
    </source>
</evidence>
<reference evidence="2 3" key="1">
    <citation type="submission" date="2017-10" db="EMBL/GenBank/DDBJ databases">
        <title>Sequencing the genomes of 1000 actinobacteria strains.</title>
        <authorList>
            <person name="Klenk H.-P."/>
        </authorList>
    </citation>
    <scope>NUCLEOTIDE SEQUENCE [LARGE SCALE GENOMIC DNA]</scope>
    <source>
        <strain evidence="2 3">DSM 21863</strain>
    </source>
</reference>
<evidence type="ECO:0000313" key="3">
    <source>
        <dbReference type="Proteomes" id="UP000224130"/>
    </source>
</evidence>
<sequence length="363" mass="38640">MMRLFRVELRRLWWRRVTWGVALLAVVVGGITVALGVGSAQPPTDAEIAEAEGYYAQELEWWEESGAEQVAQCEAEQADDPDPAADYRCEDMAPRLENYLPPTVDYFPDDADRAWMTEAVSDGVDGTEGTDPRVAEIQGSFWHGWSGLPGTVPATWFLLVLALVVGVSFVTAEIGAGSLGMWLTFEPRRRPVFLSKTLAVAVGVLPVVLAGWVVVVGGLYVVHAAFGTVGEATAAAWTEVATFTGRLAVAGALAGVIGVALGVLLRHAAAAIGVAAGAVWVTSALFVGTTELQRWMPGTNIDAWLRGGATYGVTVVRTGTDGVPYQEWVERAVTQGQGGLYLLGLAVVLGIVALLVFRRRDVS</sequence>
<feature type="transmembrane region" description="Helical" evidence="1">
    <location>
        <begin position="156"/>
        <end position="185"/>
    </location>
</feature>
<dbReference type="EMBL" id="PDJJ01000001">
    <property type="protein sequence ID" value="PFG43856.1"/>
    <property type="molecule type" value="Genomic_DNA"/>
</dbReference>
<gene>
    <name evidence="2" type="ORF">ATJ88_2569</name>
</gene>
<keyword evidence="3" id="KW-1185">Reference proteome</keyword>
<keyword evidence="1" id="KW-0472">Membrane</keyword>
<feature type="transmembrane region" description="Helical" evidence="1">
    <location>
        <begin position="197"/>
        <end position="223"/>
    </location>
</feature>
<dbReference type="RefSeq" id="WP_098464152.1">
    <property type="nucleotide sequence ID" value="NZ_PDJJ01000001.1"/>
</dbReference>
<organism evidence="2 3">
    <name type="scientific">Isoptericola jiangsuensis</name>
    <dbReference type="NCBI Taxonomy" id="548579"/>
    <lineage>
        <taxon>Bacteria</taxon>
        <taxon>Bacillati</taxon>
        <taxon>Actinomycetota</taxon>
        <taxon>Actinomycetes</taxon>
        <taxon>Micrococcales</taxon>
        <taxon>Promicromonosporaceae</taxon>
        <taxon>Isoptericola</taxon>
    </lineage>
</organism>
<dbReference type="GO" id="GO:0140359">
    <property type="term" value="F:ABC-type transporter activity"/>
    <property type="evidence" value="ECO:0007669"/>
    <property type="project" value="InterPro"/>
</dbReference>
<feature type="transmembrane region" description="Helical" evidence="1">
    <location>
        <begin position="338"/>
        <end position="357"/>
    </location>
</feature>
<feature type="transmembrane region" description="Helical" evidence="1">
    <location>
        <begin position="268"/>
        <end position="287"/>
    </location>
</feature>
<accession>A0A2A9EZ71</accession>
<dbReference type="PANTHER" id="PTHR43471">
    <property type="entry name" value="ABC TRANSPORTER PERMEASE"/>
    <property type="match status" value="1"/>
</dbReference>
<keyword evidence="1" id="KW-1133">Transmembrane helix</keyword>
<keyword evidence="1" id="KW-0812">Transmembrane</keyword>
<dbReference type="Pfam" id="PF12679">
    <property type="entry name" value="ABC2_membrane_2"/>
    <property type="match status" value="1"/>
</dbReference>
<dbReference type="Proteomes" id="UP000224130">
    <property type="component" value="Unassembled WGS sequence"/>
</dbReference>
<dbReference type="AlphaFoldDB" id="A0A2A9EZ71"/>
<evidence type="ECO:0000313" key="2">
    <source>
        <dbReference type="EMBL" id="PFG43856.1"/>
    </source>
</evidence>
<feature type="transmembrane region" description="Helical" evidence="1">
    <location>
        <begin position="243"/>
        <end position="261"/>
    </location>
</feature>